<comment type="catalytic activity">
    <reaction evidence="1 12">
        <text>L-cysteine + O2 = 3-sulfino-L-alanine + H(+)</text>
        <dbReference type="Rhea" id="RHEA:20441"/>
        <dbReference type="ChEBI" id="CHEBI:15378"/>
        <dbReference type="ChEBI" id="CHEBI:15379"/>
        <dbReference type="ChEBI" id="CHEBI:35235"/>
        <dbReference type="ChEBI" id="CHEBI:61085"/>
        <dbReference type="EC" id="1.13.11.20"/>
    </reaction>
</comment>
<keyword evidence="7 12" id="KW-0560">Oxidoreductase</keyword>
<protein>
    <recommendedName>
        <fullName evidence="9 12">Cysteine dioxygenase</fullName>
        <ecNumber evidence="3 12">1.13.11.20</ecNumber>
    </recommendedName>
</protein>
<feature type="binding site" evidence="11">
    <location>
        <position position="108"/>
    </location>
    <ligand>
        <name>Fe cation</name>
        <dbReference type="ChEBI" id="CHEBI:24875"/>
        <note>catalytic</note>
    </ligand>
</feature>
<dbReference type="OrthoDB" id="543511at2759"/>
<dbReference type="Gene3D" id="2.60.120.10">
    <property type="entry name" value="Jelly Rolls"/>
    <property type="match status" value="1"/>
</dbReference>
<evidence type="ECO:0000313" key="15">
    <source>
        <dbReference type="Proteomes" id="UP000800041"/>
    </source>
</evidence>
<dbReference type="FunFam" id="2.60.120.10:FF:000189">
    <property type="entry name" value="Cysteine dioxygenase"/>
    <property type="match status" value="1"/>
</dbReference>
<sequence length="219" mass="24398">MLASARTDSPHRQSFEQTSNGKDAFQNLVQVLRSALGPCSGIDSEDVDPDELQALMRAYESNEAEWKRYAFADETRSYTRNLVDCGNGKSNLLILVWTPGKGSPIHDHANSHCIMKVLKGSLRETLYDHPKPPTQETSHPEPLEITKETIFTENDVTYISDEIGLHRVSSESATEFAISLHLYTPPNAATHGCNLYDEKTGKASHVKQGLPFSERGRKL</sequence>
<dbReference type="InterPro" id="IPR011051">
    <property type="entry name" value="RmlC_Cupin_sf"/>
</dbReference>
<evidence type="ECO:0000256" key="6">
    <source>
        <dbReference type="ARBA" id="ARBA00022964"/>
    </source>
</evidence>
<feature type="binding site" evidence="11">
    <location>
        <position position="166"/>
    </location>
    <ligand>
        <name>Fe cation</name>
        <dbReference type="ChEBI" id="CHEBI:24875"/>
        <note>catalytic</note>
    </ligand>
</feature>
<dbReference type="SUPFAM" id="SSF51182">
    <property type="entry name" value="RmlC-like cupins"/>
    <property type="match status" value="1"/>
</dbReference>
<dbReference type="PANTHER" id="PTHR12918">
    <property type="entry name" value="CYSTEINE DIOXYGENASE"/>
    <property type="match status" value="1"/>
</dbReference>
<proteinExistence type="inferred from homology"/>
<keyword evidence="8 11" id="KW-0408">Iron</keyword>
<keyword evidence="6 12" id="KW-0223">Dioxygenase</keyword>
<dbReference type="CDD" id="cd10548">
    <property type="entry name" value="cupin_CDO"/>
    <property type="match status" value="1"/>
</dbReference>
<evidence type="ECO:0000256" key="13">
    <source>
        <dbReference type="SAM" id="MobiDB-lite"/>
    </source>
</evidence>
<comment type="similarity">
    <text evidence="2 12">Belongs to the cysteine dioxygenase family.</text>
</comment>
<evidence type="ECO:0000256" key="4">
    <source>
        <dbReference type="ARBA" id="ARBA00022723"/>
    </source>
</evidence>
<dbReference type="GO" id="GO:0008198">
    <property type="term" value="F:ferrous iron binding"/>
    <property type="evidence" value="ECO:0007669"/>
    <property type="project" value="TreeGrafter"/>
</dbReference>
<evidence type="ECO:0000256" key="1">
    <source>
        <dbReference type="ARBA" id="ARBA00000629"/>
    </source>
</evidence>
<evidence type="ECO:0000256" key="7">
    <source>
        <dbReference type="ARBA" id="ARBA00023002"/>
    </source>
</evidence>
<evidence type="ECO:0000256" key="3">
    <source>
        <dbReference type="ARBA" id="ARBA00013133"/>
    </source>
</evidence>
<feature type="cross-link" description="3'-(S-cysteinyl)-tyrosine (Cys-Tyr)" evidence="10">
    <location>
        <begin position="113"/>
        <end position="183"/>
    </location>
</feature>
<dbReference type="GO" id="GO:0019448">
    <property type="term" value="P:L-cysteine catabolic process"/>
    <property type="evidence" value="ECO:0007669"/>
    <property type="project" value="TreeGrafter"/>
</dbReference>
<evidence type="ECO:0000256" key="9">
    <source>
        <dbReference type="ARBA" id="ARBA00070673"/>
    </source>
</evidence>
<accession>A0A6G1GKN9</accession>
<dbReference type="InterPro" id="IPR010300">
    <property type="entry name" value="CDO_1"/>
</dbReference>
<dbReference type="GO" id="GO:0017172">
    <property type="term" value="F:cysteine dioxygenase activity"/>
    <property type="evidence" value="ECO:0007669"/>
    <property type="project" value="UniProtKB-UniRule"/>
</dbReference>
<dbReference type="EMBL" id="ML977198">
    <property type="protein sequence ID" value="KAF1981481.1"/>
    <property type="molecule type" value="Genomic_DNA"/>
</dbReference>
<evidence type="ECO:0000256" key="12">
    <source>
        <dbReference type="RuleBase" id="RU366010"/>
    </source>
</evidence>
<dbReference type="Pfam" id="PF05995">
    <property type="entry name" value="CDO_I"/>
    <property type="match status" value="1"/>
</dbReference>
<evidence type="ECO:0000256" key="5">
    <source>
        <dbReference type="ARBA" id="ARBA00022784"/>
    </source>
</evidence>
<keyword evidence="5 10" id="KW-0883">Thioether bond</keyword>
<name>A0A6G1GKN9_9PEZI</name>
<feature type="region of interest" description="Disordered" evidence="13">
    <location>
        <begin position="1"/>
        <end position="20"/>
    </location>
</feature>
<gene>
    <name evidence="14" type="ORF">K402DRAFT_342268</name>
</gene>
<evidence type="ECO:0000256" key="10">
    <source>
        <dbReference type="PIRSR" id="PIRSR610300-50"/>
    </source>
</evidence>
<organism evidence="14 15">
    <name type="scientific">Aulographum hederae CBS 113979</name>
    <dbReference type="NCBI Taxonomy" id="1176131"/>
    <lineage>
        <taxon>Eukaryota</taxon>
        <taxon>Fungi</taxon>
        <taxon>Dikarya</taxon>
        <taxon>Ascomycota</taxon>
        <taxon>Pezizomycotina</taxon>
        <taxon>Dothideomycetes</taxon>
        <taxon>Pleosporomycetidae</taxon>
        <taxon>Aulographales</taxon>
        <taxon>Aulographaceae</taxon>
    </lineage>
</organism>
<reference evidence="14" key="1">
    <citation type="journal article" date="2020" name="Stud. Mycol.">
        <title>101 Dothideomycetes genomes: a test case for predicting lifestyles and emergence of pathogens.</title>
        <authorList>
            <person name="Haridas S."/>
            <person name="Albert R."/>
            <person name="Binder M."/>
            <person name="Bloem J."/>
            <person name="Labutti K."/>
            <person name="Salamov A."/>
            <person name="Andreopoulos B."/>
            <person name="Baker S."/>
            <person name="Barry K."/>
            <person name="Bills G."/>
            <person name="Bluhm B."/>
            <person name="Cannon C."/>
            <person name="Castanera R."/>
            <person name="Culley D."/>
            <person name="Daum C."/>
            <person name="Ezra D."/>
            <person name="Gonzalez J."/>
            <person name="Henrissat B."/>
            <person name="Kuo A."/>
            <person name="Liang C."/>
            <person name="Lipzen A."/>
            <person name="Lutzoni F."/>
            <person name="Magnuson J."/>
            <person name="Mondo S."/>
            <person name="Nolan M."/>
            <person name="Ohm R."/>
            <person name="Pangilinan J."/>
            <person name="Park H.-J."/>
            <person name="Ramirez L."/>
            <person name="Alfaro M."/>
            <person name="Sun H."/>
            <person name="Tritt A."/>
            <person name="Yoshinaga Y."/>
            <person name="Zwiers L.-H."/>
            <person name="Turgeon B."/>
            <person name="Goodwin S."/>
            <person name="Spatafora J."/>
            <person name="Crous P."/>
            <person name="Grigoriev I."/>
        </authorList>
    </citation>
    <scope>NUCLEOTIDE SEQUENCE</scope>
    <source>
        <strain evidence="14">CBS 113979</strain>
    </source>
</reference>
<keyword evidence="15" id="KW-1185">Reference proteome</keyword>
<evidence type="ECO:0000256" key="8">
    <source>
        <dbReference type="ARBA" id="ARBA00023004"/>
    </source>
</evidence>
<dbReference type="Proteomes" id="UP000800041">
    <property type="component" value="Unassembled WGS sequence"/>
</dbReference>
<evidence type="ECO:0000313" key="14">
    <source>
        <dbReference type="EMBL" id="KAF1981481.1"/>
    </source>
</evidence>
<feature type="binding site" evidence="11">
    <location>
        <position position="106"/>
    </location>
    <ligand>
        <name>Fe cation</name>
        <dbReference type="ChEBI" id="CHEBI:24875"/>
        <note>catalytic</note>
    </ligand>
</feature>
<keyword evidence="4 11" id="KW-0479">Metal-binding</keyword>
<evidence type="ECO:0000256" key="2">
    <source>
        <dbReference type="ARBA" id="ARBA00006622"/>
    </source>
</evidence>
<evidence type="ECO:0000256" key="11">
    <source>
        <dbReference type="PIRSR" id="PIRSR610300-51"/>
    </source>
</evidence>
<dbReference type="PANTHER" id="PTHR12918:SF1">
    <property type="entry name" value="CYSTEINE DIOXYGENASE TYPE 1"/>
    <property type="match status" value="1"/>
</dbReference>
<dbReference type="InterPro" id="IPR014710">
    <property type="entry name" value="RmlC-like_jellyroll"/>
</dbReference>
<dbReference type="EC" id="1.13.11.20" evidence="3 12"/>
<comment type="cofactor">
    <cofactor evidence="12">
        <name>Fe cation</name>
        <dbReference type="ChEBI" id="CHEBI:24875"/>
    </cofactor>
    <text evidence="12">Binds 1 Fe cation per subunit.</text>
</comment>
<dbReference type="AlphaFoldDB" id="A0A6G1GKN9"/>